<evidence type="ECO:0000313" key="2">
    <source>
        <dbReference type="Proteomes" id="UP000785679"/>
    </source>
</evidence>
<sequence length="74" mass="8408">MKSPTYHHCPQSLAKRLYGLLNDWESPDSLPPILRINSILTIIRTLTTATPQIIHSIPNQSIITHSIFRQSAIF</sequence>
<evidence type="ECO:0000313" key="1">
    <source>
        <dbReference type="EMBL" id="TNV67713.1"/>
    </source>
</evidence>
<reference evidence="1" key="1">
    <citation type="submission" date="2019-06" db="EMBL/GenBank/DDBJ databases">
        <authorList>
            <person name="Zheng W."/>
        </authorList>
    </citation>
    <scope>NUCLEOTIDE SEQUENCE</scope>
    <source>
        <strain evidence="1">QDHG01</strain>
    </source>
</reference>
<gene>
    <name evidence="1" type="ORF">FGO68_gene13418</name>
</gene>
<comment type="caution">
    <text evidence="1">The sequence shown here is derived from an EMBL/GenBank/DDBJ whole genome shotgun (WGS) entry which is preliminary data.</text>
</comment>
<accession>A0A8J8N9Q6</accession>
<name>A0A8J8N9Q6_HALGN</name>
<dbReference type="EMBL" id="RRYP01038009">
    <property type="protein sequence ID" value="TNV67713.1"/>
    <property type="molecule type" value="Genomic_DNA"/>
</dbReference>
<proteinExistence type="predicted"/>
<protein>
    <submittedName>
        <fullName evidence="1">Uncharacterized protein</fullName>
    </submittedName>
</protein>
<keyword evidence="2" id="KW-1185">Reference proteome</keyword>
<dbReference type="Proteomes" id="UP000785679">
    <property type="component" value="Unassembled WGS sequence"/>
</dbReference>
<organism evidence="1 2">
    <name type="scientific">Halteria grandinella</name>
    <dbReference type="NCBI Taxonomy" id="5974"/>
    <lineage>
        <taxon>Eukaryota</taxon>
        <taxon>Sar</taxon>
        <taxon>Alveolata</taxon>
        <taxon>Ciliophora</taxon>
        <taxon>Intramacronucleata</taxon>
        <taxon>Spirotrichea</taxon>
        <taxon>Stichotrichia</taxon>
        <taxon>Sporadotrichida</taxon>
        <taxon>Halteriidae</taxon>
        <taxon>Halteria</taxon>
    </lineage>
</organism>
<dbReference type="AlphaFoldDB" id="A0A8J8N9Q6"/>